<dbReference type="PANTHER" id="PTHR10131:SF94">
    <property type="entry name" value="TNF RECEPTOR-ASSOCIATED FACTOR 4"/>
    <property type="match status" value="1"/>
</dbReference>
<evidence type="ECO:0000313" key="7">
    <source>
        <dbReference type="EnsemblMetazoa" id="Aqu2.1.13018_001"/>
    </source>
</evidence>
<organism evidence="7">
    <name type="scientific">Amphimedon queenslandica</name>
    <name type="common">Sponge</name>
    <dbReference type="NCBI Taxonomy" id="400682"/>
    <lineage>
        <taxon>Eukaryota</taxon>
        <taxon>Metazoa</taxon>
        <taxon>Porifera</taxon>
        <taxon>Demospongiae</taxon>
        <taxon>Heteroscleromorpha</taxon>
        <taxon>Haplosclerida</taxon>
        <taxon>Niphatidae</taxon>
        <taxon>Amphimedon</taxon>
    </lineage>
</organism>
<name>A0A1X7TEU2_AMPQE</name>
<reference evidence="7" key="1">
    <citation type="submission" date="2017-05" db="UniProtKB">
        <authorList>
            <consortium name="EnsemblMetazoa"/>
        </authorList>
    </citation>
    <scope>IDENTIFICATION</scope>
</reference>
<evidence type="ECO:0000256" key="1">
    <source>
        <dbReference type="ARBA" id="ARBA00022771"/>
    </source>
</evidence>
<keyword evidence="1 3" id="KW-0863">Zinc-finger</keyword>
<keyword evidence="2" id="KW-0862">Zinc</keyword>
<dbReference type="GO" id="GO:0008270">
    <property type="term" value="F:zinc ion binding"/>
    <property type="evidence" value="ECO:0007669"/>
    <property type="project" value="UniProtKB-KW"/>
</dbReference>
<evidence type="ECO:0000259" key="5">
    <source>
        <dbReference type="PROSITE" id="PS50017"/>
    </source>
</evidence>
<dbReference type="InterPro" id="IPR001841">
    <property type="entry name" value="Znf_RING"/>
</dbReference>
<evidence type="ECO:0008006" key="8">
    <source>
        <dbReference type="Google" id="ProtNLM"/>
    </source>
</evidence>
<dbReference type="InterPro" id="IPR011029">
    <property type="entry name" value="DEATH-like_dom_sf"/>
</dbReference>
<dbReference type="InParanoid" id="A0A1X7TEU2"/>
<evidence type="ECO:0000259" key="6">
    <source>
        <dbReference type="PROSITE" id="PS50089"/>
    </source>
</evidence>
<dbReference type="GO" id="GO:0007165">
    <property type="term" value="P:signal transduction"/>
    <property type="evidence" value="ECO:0007669"/>
    <property type="project" value="InterPro"/>
</dbReference>
<dbReference type="InterPro" id="IPR013083">
    <property type="entry name" value="Znf_RING/FYVE/PHD"/>
</dbReference>
<dbReference type="SUPFAM" id="SSF49599">
    <property type="entry name" value="TRAF domain-like"/>
    <property type="match status" value="1"/>
</dbReference>
<protein>
    <recommendedName>
        <fullName evidence="8">RING-type domain-containing protein</fullName>
    </recommendedName>
</protein>
<keyword evidence="1 3" id="KW-0479">Metal-binding</keyword>
<dbReference type="SUPFAM" id="SSF47986">
    <property type="entry name" value="DEATH domain"/>
    <property type="match status" value="1"/>
</dbReference>
<evidence type="ECO:0000256" key="3">
    <source>
        <dbReference type="PROSITE-ProRule" id="PRU00175"/>
    </source>
</evidence>
<accession>A0A1X7TEU2</accession>
<proteinExistence type="predicted"/>
<dbReference type="OrthoDB" id="3175255at2759"/>
<evidence type="ECO:0000256" key="2">
    <source>
        <dbReference type="ARBA" id="ARBA00022833"/>
    </source>
</evidence>
<dbReference type="PROSITE" id="PS50017">
    <property type="entry name" value="DEATH_DOMAIN"/>
    <property type="match status" value="1"/>
</dbReference>
<feature type="domain" description="RING-type" evidence="6">
    <location>
        <begin position="33"/>
        <end position="72"/>
    </location>
</feature>
<dbReference type="InterPro" id="IPR000488">
    <property type="entry name" value="Death_dom"/>
</dbReference>
<feature type="domain" description="Death" evidence="5">
    <location>
        <begin position="214"/>
        <end position="289"/>
    </location>
</feature>
<evidence type="ECO:0000256" key="4">
    <source>
        <dbReference type="SAM" id="MobiDB-lite"/>
    </source>
</evidence>
<dbReference type="CDD" id="cd01670">
    <property type="entry name" value="Death"/>
    <property type="match status" value="1"/>
</dbReference>
<dbReference type="Gene3D" id="1.10.533.10">
    <property type="entry name" value="Death Domain, Fas"/>
    <property type="match status" value="1"/>
</dbReference>
<sequence length="318" mass="36203">MASDQLGYQPLTMPEAGGYDYQYVEEPPENLTCPICCLPCREPQIVDCCGAKFCLSCIDRERLAGRPCPLCRTKEFRMLTDKDHKRKVKALKVHCTHREEGCQWIGELRHIKDPHLVKDCQYVLDECKWDCGQKYTRKDIKFHEQDECVNRPLELVLLKKVELLEKQFEAQNKSENQSDLIFSFPPSLFSSPLTIDQLIDVLDLLKRCGFPQTRWHELGLTLGLHKYTLDAIKRDHPGNISRCLTECLSKWLRRVDYVDSKGGATFDSLSDALKSMNENAAADKLDQEKRNAMISGNDIKGTNDVHSTATGPVPPTGT</sequence>
<dbReference type="PANTHER" id="PTHR10131">
    <property type="entry name" value="TNF RECEPTOR ASSOCIATED FACTOR"/>
    <property type="match status" value="1"/>
</dbReference>
<dbReference type="PROSITE" id="PS50089">
    <property type="entry name" value="ZF_RING_2"/>
    <property type="match status" value="1"/>
</dbReference>
<dbReference type="Pfam" id="PF00531">
    <property type="entry name" value="Death"/>
    <property type="match status" value="1"/>
</dbReference>
<dbReference type="EnsemblMetazoa" id="Aqu2.1.13018_001">
    <property type="protein sequence ID" value="Aqu2.1.13018_001"/>
    <property type="gene ID" value="Aqu2.1.13018"/>
</dbReference>
<feature type="region of interest" description="Disordered" evidence="4">
    <location>
        <begin position="295"/>
        <end position="318"/>
    </location>
</feature>
<dbReference type="Gene3D" id="3.30.40.10">
    <property type="entry name" value="Zinc/RING finger domain, C3HC4 (zinc finger)"/>
    <property type="match status" value="1"/>
</dbReference>
<dbReference type="SUPFAM" id="SSF57850">
    <property type="entry name" value="RING/U-box"/>
    <property type="match status" value="1"/>
</dbReference>
<dbReference type="AlphaFoldDB" id="A0A1X7TEU2"/>